<dbReference type="PANTHER" id="PTHR46961:SF5">
    <property type="entry name" value="DYNEIN AXONEMAL HEAVY CHAIN 1"/>
    <property type="match status" value="1"/>
</dbReference>
<evidence type="ECO:0000259" key="2">
    <source>
        <dbReference type="Pfam" id="PF12780"/>
    </source>
</evidence>
<dbReference type="RefSeq" id="XP_005113611.1">
    <property type="nucleotide sequence ID" value="XM_005113554.1"/>
</dbReference>
<feature type="non-terminal residue" evidence="4">
    <location>
        <position position="177"/>
    </location>
</feature>
<dbReference type="Proteomes" id="UP000694888">
    <property type="component" value="Unplaced"/>
</dbReference>
<dbReference type="Pfam" id="PF12780">
    <property type="entry name" value="AAA_8"/>
    <property type="match status" value="2"/>
</dbReference>
<reference evidence="4" key="1">
    <citation type="submission" date="2025-08" db="UniProtKB">
        <authorList>
            <consortium name="RefSeq"/>
        </authorList>
    </citation>
    <scope>IDENTIFICATION</scope>
</reference>
<feature type="non-terminal residue" evidence="4">
    <location>
        <position position="1"/>
    </location>
</feature>
<evidence type="ECO:0000313" key="3">
    <source>
        <dbReference type="Proteomes" id="UP000694888"/>
    </source>
</evidence>
<keyword evidence="3" id="KW-1185">Reference proteome</keyword>
<evidence type="ECO:0000313" key="4">
    <source>
        <dbReference type="RefSeq" id="XP_005113611.1"/>
    </source>
</evidence>
<dbReference type="GeneID" id="101850395"/>
<organism evidence="3 4">
    <name type="scientific">Aplysia californica</name>
    <name type="common">California sea hare</name>
    <dbReference type="NCBI Taxonomy" id="6500"/>
    <lineage>
        <taxon>Eukaryota</taxon>
        <taxon>Metazoa</taxon>
        <taxon>Spiralia</taxon>
        <taxon>Lophotrochozoa</taxon>
        <taxon>Mollusca</taxon>
        <taxon>Gastropoda</taxon>
        <taxon>Heterobranchia</taxon>
        <taxon>Euthyneura</taxon>
        <taxon>Tectipleura</taxon>
        <taxon>Aplysiida</taxon>
        <taxon>Aplysioidea</taxon>
        <taxon>Aplysiidae</taxon>
        <taxon>Aplysia</taxon>
    </lineage>
</organism>
<evidence type="ECO:0000256" key="1">
    <source>
        <dbReference type="ARBA" id="ARBA00008887"/>
    </source>
</evidence>
<dbReference type="Gene3D" id="1.20.920.30">
    <property type="match status" value="1"/>
</dbReference>
<accession>A0ABM0KBK0</accession>
<dbReference type="InterPro" id="IPR026983">
    <property type="entry name" value="DHC"/>
</dbReference>
<feature type="domain" description="Dynein heavy chain AAA module D4" evidence="2">
    <location>
        <begin position="20"/>
        <end position="112"/>
    </location>
</feature>
<dbReference type="SUPFAM" id="SSF52540">
    <property type="entry name" value="P-loop containing nucleoside triphosphate hydrolases"/>
    <property type="match status" value="1"/>
</dbReference>
<dbReference type="InterPro" id="IPR024317">
    <property type="entry name" value="Dynein_heavy_chain_D4_dom"/>
</dbReference>
<dbReference type="Gene3D" id="3.40.50.300">
    <property type="entry name" value="P-loop containing nucleotide triphosphate hydrolases"/>
    <property type="match status" value="2"/>
</dbReference>
<dbReference type="InterPro" id="IPR027417">
    <property type="entry name" value="P-loop_NTPase"/>
</dbReference>
<comment type="similarity">
    <text evidence="1">Belongs to the dynein heavy chain family.</text>
</comment>
<dbReference type="PANTHER" id="PTHR46961">
    <property type="entry name" value="DYNEIN HEAVY CHAIN 1, AXONEMAL-LIKE PROTEIN"/>
    <property type="match status" value="1"/>
</dbReference>
<protein>
    <submittedName>
        <fullName evidence="4">Dynein heavy chain 1, axonemal-like</fullName>
    </submittedName>
</protein>
<name>A0ABM0KBK0_APLCA</name>
<feature type="domain" description="Dynein heavy chain AAA module D4" evidence="2">
    <location>
        <begin position="130"/>
        <end position="177"/>
    </location>
</feature>
<proteinExistence type="inferred from homology"/>
<sequence length="177" mass="20576">VVKTMEEFLEDYNQINTAQMKLVLFMDAVTHVSRIARIIRQPLGNALLLGMGGSGRQSLTRLAAHMSEFDCFQIELAKNYGMSEWREDLRQVMMKAGLENKPMVFLFSDTQLHCLCPRNPRMFLRILESAFKSEFDCFQIELAKNYGMSEWREDLRQVMMKAGLENKPMVFLFSDTQ</sequence>
<gene>
    <name evidence="4" type="primary">LOC101850395</name>
</gene>